<sequence>MIHSQARRTGYEIEMSVCGSLVDMYAKNGDLQAAQSIFSHVSNPDLKCLNAMLGGYSHHGMAEEALEFFETILKCGLRPDQVTILSLLSACNHSGMVERGKFLWNHMMENGVIPGHKHYSCMVSLLSRAGQRLSNRLTVNAS</sequence>
<gene>
    <name evidence="3" type="ORF">Ddye_010358</name>
</gene>
<dbReference type="NCBIfam" id="TIGR00756">
    <property type="entry name" value="PPR"/>
    <property type="match status" value="2"/>
</dbReference>
<reference evidence="3" key="1">
    <citation type="journal article" date="2023" name="Plant J.">
        <title>Genome sequences and population genomics provide insights into the demographic history, inbreeding, and mutation load of two 'living fossil' tree species of Dipteronia.</title>
        <authorList>
            <person name="Feng Y."/>
            <person name="Comes H.P."/>
            <person name="Chen J."/>
            <person name="Zhu S."/>
            <person name="Lu R."/>
            <person name="Zhang X."/>
            <person name="Li P."/>
            <person name="Qiu J."/>
            <person name="Olsen K.M."/>
            <person name="Qiu Y."/>
        </authorList>
    </citation>
    <scope>NUCLEOTIDE SEQUENCE</scope>
    <source>
        <strain evidence="3">KIB01</strain>
    </source>
</reference>
<dbReference type="Proteomes" id="UP001280121">
    <property type="component" value="Unassembled WGS sequence"/>
</dbReference>
<dbReference type="PANTHER" id="PTHR47926:SF356">
    <property type="entry name" value="(WILD MALAYSIAN BANANA) HYPOTHETICAL PROTEIN"/>
    <property type="match status" value="1"/>
</dbReference>
<protein>
    <recommendedName>
        <fullName evidence="5">Pentatricopeptide repeat-containing protein</fullName>
    </recommendedName>
</protein>
<dbReference type="InterPro" id="IPR046960">
    <property type="entry name" value="PPR_At4g14850-like_plant"/>
</dbReference>
<keyword evidence="1" id="KW-0677">Repeat</keyword>
<proteinExistence type="predicted"/>
<dbReference type="GO" id="GO:0009451">
    <property type="term" value="P:RNA modification"/>
    <property type="evidence" value="ECO:0007669"/>
    <property type="project" value="InterPro"/>
</dbReference>
<dbReference type="Pfam" id="PF01535">
    <property type="entry name" value="PPR"/>
    <property type="match status" value="1"/>
</dbReference>
<dbReference type="AlphaFoldDB" id="A0AAD9XDP0"/>
<dbReference type="FunFam" id="1.25.40.10:FF:000031">
    <property type="entry name" value="Pentatricopeptide repeat-containing protein mitochondrial"/>
    <property type="match status" value="1"/>
</dbReference>
<dbReference type="GO" id="GO:0003723">
    <property type="term" value="F:RNA binding"/>
    <property type="evidence" value="ECO:0007669"/>
    <property type="project" value="InterPro"/>
</dbReference>
<feature type="repeat" description="PPR" evidence="2">
    <location>
        <begin position="80"/>
        <end position="114"/>
    </location>
</feature>
<accession>A0AAD9XDP0</accession>
<dbReference type="InterPro" id="IPR002885">
    <property type="entry name" value="PPR_rpt"/>
</dbReference>
<evidence type="ECO:0000256" key="1">
    <source>
        <dbReference type="ARBA" id="ARBA00022737"/>
    </source>
</evidence>
<dbReference type="PANTHER" id="PTHR47926">
    <property type="entry name" value="PENTATRICOPEPTIDE REPEAT-CONTAINING PROTEIN"/>
    <property type="match status" value="1"/>
</dbReference>
<evidence type="ECO:0000313" key="4">
    <source>
        <dbReference type="Proteomes" id="UP001280121"/>
    </source>
</evidence>
<dbReference type="InterPro" id="IPR011990">
    <property type="entry name" value="TPR-like_helical_dom_sf"/>
</dbReference>
<feature type="repeat" description="PPR" evidence="2">
    <location>
        <begin position="45"/>
        <end position="79"/>
    </location>
</feature>
<comment type="caution">
    <text evidence="3">The sequence shown here is derived from an EMBL/GenBank/DDBJ whole genome shotgun (WGS) entry which is preliminary data.</text>
</comment>
<organism evidence="3 4">
    <name type="scientific">Dipteronia dyeriana</name>
    <dbReference type="NCBI Taxonomy" id="168575"/>
    <lineage>
        <taxon>Eukaryota</taxon>
        <taxon>Viridiplantae</taxon>
        <taxon>Streptophyta</taxon>
        <taxon>Embryophyta</taxon>
        <taxon>Tracheophyta</taxon>
        <taxon>Spermatophyta</taxon>
        <taxon>Magnoliopsida</taxon>
        <taxon>eudicotyledons</taxon>
        <taxon>Gunneridae</taxon>
        <taxon>Pentapetalae</taxon>
        <taxon>rosids</taxon>
        <taxon>malvids</taxon>
        <taxon>Sapindales</taxon>
        <taxon>Sapindaceae</taxon>
        <taxon>Hippocastanoideae</taxon>
        <taxon>Acereae</taxon>
        <taxon>Dipteronia</taxon>
    </lineage>
</organism>
<evidence type="ECO:0000256" key="2">
    <source>
        <dbReference type="PROSITE-ProRule" id="PRU00708"/>
    </source>
</evidence>
<dbReference type="Pfam" id="PF13041">
    <property type="entry name" value="PPR_2"/>
    <property type="match status" value="1"/>
</dbReference>
<name>A0AAD9XDP0_9ROSI</name>
<keyword evidence="4" id="KW-1185">Reference proteome</keyword>
<dbReference type="Gene3D" id="1.25.40.10">
    <property type="entry name" value="Tetratricopeptide repeat domain"/>
    <property type="match status" value="1"/>
</dbReference>
<evidence type="ECO:0008006" key="5">
    <source>
        <dbReference type="Google" id="ProtNLM"/>
    </source>
</evidence>
<dbReference type="PROSITE" id="PS51375">
    <property type="entry name" value="PPR"/>
    <property type="match status" value="2"/>
</dbReference>
<evidence type="ECO:0000313" key="3">
    <source>
        <dbReference type="EMBL" id="KAK2657306.1"/>
    </source>
</evidence>
<dbReference type="EMBL" id="JANJYI010000003">
    <property type="protein sequence ID" value="KAK2657306.1"/>
    <property type="molecule type" value="Genomic_DNA"/>
</dbReference>